<evidence type="ECO:0000256" key="1">
    <source>
        <dbReference type="SAM" id="MobiDB-lite"/>
    </source>
</evidence>
<proteinExistence type="predicted"/>
<dbReference type="AlphaFoldDB" id="A0A1C7MIE4"/>
<feature type="region of interest" description="Disordered" evidence="1">
    <location>
        <begin position="1"/>
        <end position="23"/>
    </location>
</feature>
<accession>A0A1C7MIE4</accession>
<name>A0A1C7MIE4_GRIFR</name>
<reference evidence="2 3" key="1">
    <citation type="submission" date="2016-03" db="EMBL/GenBank/DDBJ databases">
        <title>Whole genome sequencing of Grifola frondosa 9006-11.</title>
        <authorList>
            <person name="Min B."/>
            <person name="Park H."/>
            <person name="Kim J.-G."/>
            <person name="Cho H."/>
            <person name="Oh Y.-L."/>
            <person name="Kong W.-S."/>
            <person name="Choi I.-G."/>
        </authorList>
    </citation>
    <scope>NUCLEOTIDE SEQUENCE [LARGE SCALE GENOMIC DNA]</scope>
    <source>
        <strain evidence="2 3">9006-11</strain>
    </source>
</reference>
<evidence type="ECO:0000313" key="3">
    <source>
        <dbReference type="Proteomes" id="UP000092993"/>
    </source>
</evidence>
<sequence length="89" mass="9731">MKQSDLPKNFVPPPVGMSMSMLHEPAPSAHHRNLSLNLQLSVSRDWHGMFGMESMDMVSEHGIEDEGVEWFAEPLPAISASSSSGPDPD</sequence>
<evidence type="ECO:0000313" key="2">
    <source>
        <dbReference type="EMBL" id="OBZ76653.1"/>
    </source>
</evidence>
<comment type="caution">
    <text evidence="2">The sequence shown here is derived from an EMBL/GenBank/DDBJ whole genome shotgun (WGS) entry which is preliminary data.</text>
</comment>
<dbReference type="Proteomes" id="UP000092993">
    <property type="component" value="Unassembled WGS sequence"/>
</dbReference>
<dbReference type="EMBL" id="LUGG01000003">
    <property type="protein sequence ID" value="OBZ76653.1"/>
    <property type="molecule type" value="Genomic_DNA"/>
</dbReference>
<organism evidence="2 3">
    <name type="scientific">Grifola frondosa</name>
    <name type="common">Maitake</name>
    <name type="synonym">Polyporus frondosus</name>
    <dbReference type="NCBI Taxonomy" id="5627"/>
    <lineage>
        <taxon>Eukaryota</taxon>
        <taxon>Fungi</taxon>
        <taxon>Dikarya</taxon>
        <taxon>Basidiomycota</taxon>
        <taxon>Agaricomycotina</taxon>
        <taxon>Agaricomycetes</taxon>
        <taxon>Polyporales</taxon>
        <taxon>Grifolaceae</taxon>
        <taxon>Grifola</taxon>
    </lineage>
</organism>
<gene>
    <name evidence="2" type="ORF">A0H81_03895</name>
</gene>
<protein>
    <submittedName>
        <fullName evidence="2">Uncharacterized protein</fullName>
    </submittedName>
</protein>
<keyword evidence="3" id="KW-1185">Reference proteome</keyword>